<feature type="non-terminal residue" evidence="1">
    <location>
        <position position="1"/>
    </location>
</feature>
<dbReference type="AlphaFoldDB" id="A0A2J8IKK6"/>
<proteinExistence type="predicted"/>
<comment type="caution">
    <text evidence="1">The sequence shown here is derived from an EMBL/GenBank/DDBJ whole genome shotgun (WGS) entry which is preliminary data.</text>
</comment>
<gene>
    <name evidence="1" type="ORF">CK820_G0056188</name>
</gene>
<sequence>RRTIYAVRKRGNIYGRHCVAFSNTEAAFKSLRDEVPFCGGGSLSGVGGCVCGRAGCETASVLPLGHILSILE</sequence>
<dbReference type="EMBL" id="NBAG03001182">
    <property type="protein sequence ID" value="PNI11053.1"/>
    <property type="molecule type" value="Genomic_DNA"/>
</dbReference>
<protein>
    <submittedName>
        <fullName evidence="1">Uncharacterized protein</fullName>
    </submittedName>
</protein>
<name>A0A2J8IKK6_PANTR</name>
<reference evidence="1 2" key="1">
    <citation type="submission" date="2017-12" db="EMBL/GenBank/DDBJ databases">
        <title>High-resolution comparative analysis of great ape genomes.</title>
        <authorList>
            <person name="Pollen A."/>
            <person name="Hastie A."/>
            <person name="Hormozdiari F."/>
            <person name="Dougherty M."/>
            <person name="Liu R."/>
            <person name="Chaisson M."/>
            <person name="Hoppe E."/>
            <person name="Hill C."/>
            <person name="Pang A."/>
            <person name="Hillier L."/>
            <person name="Baker C."/>
            <person name="Armstrong J."/>
            <person name="Shendure J."/>
            <person name="Paten B."/>
            <person name="Wilson R."/>
            <person name="Chao H."/>
            <person name="Schneider V."/>
            <person name="Ventura M."/>
            <person name="Kronenberg Z."/>
            <person name="Murali S."/>
            <person name="Gordon D."/>
            <person name="Cantsilieris S."/>
            <person name="Munson K."/>
            <person name="Nelson B."/>
            <person name="Raja A."/>
            <person name="Underwood J."/>
            <person name="Diekhans M."/>
            <person name="Fiddes I."/>
            <person name="Haussler D."/>
            <person name="Eichler E."/>
        </authorList>
    </citation>
    <scope>NUCLEOTIDE SEQUENCE [LARGE SCALE GENOMIC DNA]</scope>
    <source>
        <strain evidence="1">Yerkes chimp pedigree #C0471</strain>
    </source>
</reference>
<dbReference type="Proteomes" id="UP000236370">
    <property type="component" value="Unassembled WGS sequence"/>
</dbReference>
<evidence type="ECO:0000313" key="1">
    <source>
        <dbReference type="EMBL" id="PNI11053.1"/>
    </source>
</evidence>
<accession>A0A2J8IKK6</accession>
<organism evidence="1 2">
    <name type="scientific">Pan troglodytes</name>
    <name type="common">Chimpanzee</name>
    <dbReference type="NCBI Taxonomy" id="9598"/>
    <lineage>
        <taxon>Eukaryota</taxon>
        <taxon>Metazoa</taxon>
        <taxon>Chordata</taxon>
        <taxon>Craniata</taxon>
        <taxon>Vertebrata</taxon>
        <taxon>Euteleostomi</taxon>
        <taxon>Mammalia</taxon>
        <taxon>Eutheria</taxon>
        <taxon>Euarchontoglires</taxon>
        <taxon>Primates</taxon>
        <taxon>Haplorrhini</taxon>
        <taxon>Catarrhini</taxon>
        <taxon>Hominidae</taxon>
        <taxon>Pan</taxon>
    </lineage>
</organism>
<evidence type="ECO:0000313" key="2">
    <source>
        <dbReference type="Proteomes" id="UP000236370"/>
    </source>
</evidence>